<dbReference type="PROSITE" id="PS51873">
    <property type="entry name" value="TRIAD"/>
    <property type="match status" value="1"/>
</dbReference>
<dbReference type="InterPro" id="IPR001841">
    <property type="entry name" value="Znf_RING"/>
</dbReference>
<evidence type="ECO:0000313" key="14">
    <source>
        <dbReference type="Proteomes" id="UP001583177"/>
    </source>
</evidence>
<feature type="region of interest" description="Disordered" evidence="10">
    <location>
        <begin position="129"/>
        <end position="211"/>
    </location>
</feature>
<gene>
    <name evidence="13" type="ORF">Daus18300_001419</name>
</gene>
<evidence type="ECO:0000256" key="8">
    <source>
        <dbReference type="ARBA" id="ARBA00022833"/>
    </source>
</evidence>
<feature type="region of interest" description="Disordered" evidence="10">
    <location>
        <begin position="581"/>
        <end position="621"/>
    </location>
</feature>
<keyword evidence="14" id="KW-1185">Reference proteome</keyword>
<feature type="region of interest" description="Disordered" evidence="10">
    <location>
        <begin position="80"/>
        <end position="114"/>
    </location>
</feature>
<name>A0ABR3XVL9_9PEZI</name>
<dbReference type="CDD" id="cd20335">
    <property type="entry name" value="BRcat_RBR"/>
    <property type="match status" value="1"/>
</dbReference>
<evidence type="ECO:0000313" key="13">
    <source>
        <dbReference type="EMBL" id="KAL1880056.1"/>
    </source>
</evidence>
<feature type="compositionally biased region" description="Acidic residues" evidence="10">
    <location>
        <begin position="236"/>
        <end position="249"/>
    </location>
</feature>
<dbReference type="EMBL" id="JAWRVE010000008">
    <property type="protein sequence ID" value="KAL1880056.1"/>
    <property type="molecule type" value="Genomic_DNA"/>
</dbReference>
<feature type="region of interest" description="Disordered" evidence="10">
    <location>
        <begin position="226"/>
        <end position="274"/>
    </location>
</feature>
<dbReference type="SMART" id="SM00647">
    <property type="entry name" value="IBR"/>
    <property type="match status" value="2"/>
</dbReference>
<dbReference type="InterPro" id="IPR044066">
    <property type="entry name" value="TRIAD_supradom"/>
</dbReference>
<evidence type="ECO:0000256" key="3">
    <source>
        <dbReference type="ARBA" id="ARBA00022679"/>
    </source>
</evidence>
<dbReference type="InterPro" id="IPR013083">
    <property type="entry name" value="Znf_RING/FYVE/PHD"/>
</dbReference>
<keyword evidence="4" id="KW-0479">Metal-binding</keyword>
<evidence type="ECO:0000256" key="7">
    <source>
        <dbReference type="ARBA" id="ARBA00022786"/>
    </source>
</evidence>
<dbReference type="Pfam" id="PF22191">
    <property type="entry name" value="IBR_1"/>
    <property type="match status" value="1"/>
</dbReference>
<feature type="compositionally biased region" description="Basic and acidic residues" evidence="10">
    <location>
        <begin position="581"/>
        <end position="597"/>
    </location>
</feature>
<evidence type="ECO:0000259" key="12">
    <source>
        <dbReference type="PROSITE" id="PS51873"/>
    </source>
</evidence>
<feature type="compositionally biased region" description="Acidic residues" evidence="10">
    <location>
        <begin position="170"/>
        <end position="197"/>
    </location>
</feature>
<proteinExistence type="predicted"/>
<evidence type="ECO:0000256" key="10">
    <source>
        <dbReference type="SAM" id="MobiDB-lite"/>
    </source>
</evidence>
<reference evidence="13 14" key="1">
    <citation type="journal article" date="2024" name="IMA Fungus">
        <title>IMA Genome - F19 : A genome assembly and annotation guide to empower mycologists, including annotated draft genome sequences of Ceratocystis pirilliformis, Diaporthe australafricana, Fusarium ophioides, Paecilomyces lecythidis, and Sporothrix stenoceras.</title>
        <authorList>
            <person name="Aylward J."/>
            <person name="Wilson A.M."/>
            <person name="Visagie C.M."/>
            <person name="Spraker J."/>
            <person name="Barnes I."/>
            <person name="Buitendag C."/>
            <person name="Ceriani C."/>
            <person name="Del Mar Angel L."/>
            <person name="du Plessis D."/>
            <person name="Fuchs T."/>
            <person name="Gasser K."/>
            <person name="Kramer D."/>
            <person name="Li W."/>
            <person name="Munsamy K."/>
            <person name="Piso A."/>
            <person name="Price J.L."/>
            <person name="Sonnekus B."/>
            <person name="Thomas C."/>
            <person name="van der Nest A."/>
            <person name="van Dijk A."/>
            <person name="van Heerden A."/>
            <person name="van Vuuren N."/>
            <person name="Yilmaz N."/>
            <person name="Duong T.A."/>
            <person name="van der Merwe N.A."/>
            <person name="Wingfield M.J."/>
            <person name="Wingfield B.D."/>
        </authorList>
    </citation>
    <scope>NUCLEOTIDE SEQUENCE [LARGE SCALE GENOMIC DNA]</scope>
    <source>
        <strain evidence="13 14">CMW 18300</strain>
    </source>
</reference>
<dbReference type="InterPro" id="IPR031127">
    <property type="entry name" value="E3_UB_ligase_RBR"/>
</dbReference>
<evidence type="ECO:0000256" key="9">
    <source>
        <dbReference type="PROSITE-ProRule" id="PRU00175"/>
    </source>
</evidence>
<evidence type="ECO:0000256" key="2">
    <source>
        <dbReference type="ARBA" id="ARBA00012251"/>
    </source>
</evidence>
<evidence type="ECO:0000259" key="11">
    <source>
        <dbReference type="PROSITE" id="PS50089"/>
    </source>
</evidence>
<evidence type="ECO:0000256" key="1">
    <source>
        <dbReference type="ARBA" id="ARBA00001798"/>
    </source>
</evidence>
<dbReference type="CDD" id="cd20336">
    <property type="entry name" value="Rcat_RBR"/>
    <property type="match status" value="1"/>
</dbReference>
<evidence type="ECO:0000256" key="4">
    <source>
        <dbReference type="ARBA" id="ARBA00022723"/>
    </source>
</evidence>
<keyword evidence="8" id="KW-0862">Zinc</keyword>
<comment type="catalytic activity">
    <reaction evidence="1">
        <text>[E2 ubiquitin-conjugating enzyme]-S-ubiquitinyl-L-cysteine + [acceptor protein]-L-lysine = [E2 ubiquitin-conjugating enzyme]-L-cysteine + [acceptor protein]-N(6)-ubiquitinyl-L-lysine.</text>
        <dbReference type="EC" id="2.3.2.31"/>
    </reaction>
</comment>
<feature type="compositionally biased region" description="Polar residues" evidence="10">
    <location>
        <begin position="90"/>
        <end position="114"/>
    </location>
</feature>
<dbReference type="PANTHER" id="PTHR11685">
    <property type="entry name" value="RBR FAMILY RING FINGER AND IBR DOMAIN-CONTAINING"/>
    <property type="match status" value="1"/>
</dbReference>
<keyword evidence="3" id="KW-0808">Transferase</keyword>
<feature type="domain" description="RING-type" evidence="12">
    <location>
        <begin position="320"/>
        <end position="538"/>
    </location>
</feature>
<accession>A0ABR3XVL9</accession>
<protein>
    <recommendedName>
        <fullName evidence="2">RBR-type E3 ubiquitin transferase</fullName>
        <ecNumber evidence="2">2.3.2.31</ecNumber>
    </recommendedName>
</protein>
<feature type="region of interest" description="Disordered" evidence="10">
    <location>
        <begin position="296"/>
        <end position="318"/>
    </location>
</feature>
<feature type="domain" description="RING-type" evidence="11">
    <location>
        <begin position="324"/>
        <end position="378"/>
    </location>
</feature>
<dbReference type="EC" id="2.3.2.31" evidence="2"/>
<keyword evidence="5" id="KW-0677">Repeat</keyword>
<feature type="compositionally biased region" description="Polar residues" evidence="10">
    <location>
        <begin position="131"/>
        <end position="148"/>
    </location>
</feature>
<dbReference type="Pfam" id="PF01485">
    <property type="entry name" value="IBR"/>
    <property type="match status" value="1"/>
</dbReference>
<evidence type="ECO:0000256" key="6">
    <source>
        <dbReference type="ARBA" id="ARBA00022771"/>
    </source>
</evidence>
<dbReference type="InterPro" id="IPR002867">
    <property type="entry name" value="IBR_dom"/>
</dbReference>
<sequence>MSSNDGKQLLVFGLGFAQHDNRKMQQLLRHYSRLPDNPGSRAELFVQLNKVAKELMAYSDETAQTQIQQLTDWMTKGGDFPLSPLDVAPASTTGDGTEPQSSQAMKNNHGSGLFNNQSVLAHRQGYYGQGRTLSGQQSTATLPSQHDGVNQFRDANFGRQHGRGRTVSGDWEENEDEEDEEDVGDANEEEEDDDDESMHDFVGGPRGHMDREEWLDNAPLAWGNAFSGRGRTLNDPTDEDGASSAENEENAAASTEVEGQVADRPQNQPGEIEAGGLDAGIVHSQNQTGLVETTERFEDLEEDPSHSDSSMLPDEPDDEEEIECPICLEDYPRSRFPKRHTITEMCDHPDKACLSCLDSSITAIIERGALHILACPICPQKLSHRDIKGYANRAVYKRYKYLKQQSQIPGHYISCTNPICGGSQPHESENPMMICNHCEFATCAKHRRPWHEGQTCQEFDLDDAQIERLEEEEATAKLLSGEDMSICPKCGQGVTKTEGCDHMQCQCGTEWCYICSCSYENIIRLGPTAHATFCTYHPNKVSLSKSQQEAARTRIMGLVHGGEVSAELARAREDLRRRRREEIRPKAAEAAEARLRLQQEQSKGQAKPDGPPDKKKRKVKLLAPWEEGGWVKKAL</sequence>
<dbReference type="Proteomes" id="UP001583177">
    <property type="component" value="Unassembled WGS sequence"/>
</dbReference>
<dbReference type="PROSITE" id="PS50089">
    <property type="entry name" value="ZF_RING_2"/>
    <property type="match status" value="1"/>
</dbReference>
<evidence type="ECO:0000256" key="5">
    <source>
        <dbReference type="ARBA" id="ARBA00022737"/>
    </source>
</evidence>
<comment type="caution">
    <text evidence="13">The sequence shown here is derived from an EMBL/GenBank/DDBJ whole genome shotgun (WGS) entry which is preliminary data.</text>
</comment>
<keyword evidence="6 9" id="KW-0863">Zinc-finger</keyword>
<dbReference type="Gene3D" id="3.30.40.10">
    <property type="entry name" value="Zinc/RING finger domain, C3HC4 (zinc finger)"/>
    <property type="match status" value="1"/>
</dbReference>
<organism evidence="13 14">
    <name type="scientific">Diaporthe australafricana</name>
    <dbReference type="NCBI Taxonomy" id="127596"/>
    <lineage>
        <taxon>Eukaryota</taxon>
        <taxon>Fungi</taxon>
        <taxon>Dikarya</taxon>
        <taxon>Ascomycota</taxon>
        <taxon>Pezizomycotina</taxon>
        <taxon>Sordariomycetes</taxon>
        <taxon>Sordariomycetidae</taxon>
        <taxon>Diaporthales</taxon>
        <taxon>Diaporthaceae</taxon>
        <taxon>Diaporthe</taxon>
    </lineage>
</organism>
<keyword evidence="7" id="KW-0833">Ubl conjugation pathway</keyword>
<dbReference type="Gene3D" id="1.20.120.1750">
    <property type="match status" value="1"/>
</dbReference>
<dbReference type="SUPFAM" id="SSF57850">
    <property type="entry name" value="RING/U-box"/>
    <property type="match status" value="3"/>
</dbReference>